<gene>
    <name evidence="1" type="ORF">OH136_15850</name>
</gene>
<reference evidence="1" key="1">
    <citation type="submission" date="2022-10" db="EMBL/GenBank/DDBJ databases">
        <authorList>
            <person name="Yue Y."/>
        </authorList>
    </citation>
    <scope>NUCLEOTIDE SEQUENCE</scope>
    <source>
        <strain evidence="1">Z654</strain>
    </source>
</reference>
<accession>A0AAE3J4X5</accession>
<evidence type="ECO:0000313" key="2">
    <source>
        <dbReference type="Proteomes" id="UP001208041"/>
    </source>
</evidence>
<protein>
    <submittedName>
        <fullName evidence="1">Uncharacterized protein</fullName>
    </submittedName>
</protein>
<dbReference type="AlphaFoldDB" id="A0AAE3J4X5"/>
<name>A0AAE3J4X5_9RHOB</name>
<keyword evidence="2" id="KW-1185">Reference proteome</keyword>
<proteinExistence type="predicted"/>
<dbReference type="Proteomes" id="UP001208041">
    <property type="component" value="Unassembled WGS sequence"/>
</dbReference>
<evidence type="ECO:0000313" key="1">
    <source>
        <dbReference type="EMBL" id="MCV6826037.1"/>
    </source>
</evidence>
<dbReference type="EMBL" id="JAOYFC010000006">
    <property type="protein sequence ID" value="MCV6826037.1"/>
    <property type="molecule type" value="Genomic_DNA"/>
</dbReference>
<comment type="caution">
    <text evidence="1">The sequence shown here is derived from an EMBL/GenBank/DDBJ whole genome shotgun (WGS) entry which is preliminary data.</text>
</comment>
<sequence>MPDFEVGKTYEISHSRKGKFVAKIVSVETPWVHCRIVCGDAKMLSPLTRNKGAGDSLVFRDSLTQIIREIETPT</sequence>
<organism evidence="1 2">
    <name type="scientific">Halocynthiibacter halioticoli</name>
    <dbReference type="NCBI Taxonomy" id="2986804"/>
    <lineage>
        <taxon>Bacteria</taxon>
        <taxon>Pseudomonadati</taxon>
        <taxon>Pseudomonadota</taxon>
        <taxon>Alphaproteobacteria</taxon>
        <taxon>Rhodobacterales</taxon>
        <taxon>Paracoccaceae</taxon>
        <taxon>Halocynthiibacter</taxon>
    </lineage>
</organism>
<dbReference type="RefSeq" id="WP_263955009.1">
    <property type="nucleotide sequence ID" value="NZ_JAOYFC010000006.1"/>
</dbReference>